<organism evidence="2 3">
    <name type="scientific">Allorhodopirellula heiligendammensis</name>
    <dbReference type="NCBI Taxonomy" id="2714739"/>
    <lineage>
        <taxon>Bacteria</taxon>
        <taxon>Pseudomonadati</taxon>
        <taxon>Planctomycetota</taxon>
        <taxon>Planctomycetia</taxon>
        <taxon>Pirellulales</taxon>
        <taxon>Pirellulaceae</taxon>
        <taxon>Allorhodopirellula</taxon>
    </lineage>
</organism>
<dbReference type="EMBL" id="SJPU01000001">
    <property type="protein sequence ID" value="TWU18611.1"/>
    <property type="molecule type" value="Genomic_DNA"/>
</dbReference>
<sequence length="113" mass="12423">MSFASQSNRPEGCLSPKEFAKRARIGLATVHRYLSRGQLTKIQKAGKNSRIWIPESELFSSSSQTPNGEWRDSQQSPIGTSARGNSLAGKRPAWMNDLRSPTHGGNHAQKKSS</sequence>
<dbReference type="Proteomes" id="UP000319908">
    <property type="component" value="Unassembled WGS sequence"/>
</dbReference>
<evidence type="ECO:0000313" key="2">
    <source>
        <dbReference type="EMBL" id="TWU18611.1"/>
    </source>
</evidence>
<feature type="region of interest" description="Disordered" evidence="1">
    <location>
        <begin position="54"/>
        <end position="113"/>
    </location>
</feature>
<dbReference type="AlphaFoldDB" id="A0A5C6C4Z8"/>
<gene>
    <name evidence="2" type="ORF">Poly21_07750</name>
</gene>
<evidence type="ECO:0000256" key="1">
    <source>
        <dbReference type="SAM" id="MobiDB-lite"/>
    </source>
</evidence>
<accession>A0A5C6C4Z8</accession>
<proteinExistence type="predicted"/>
<feature type="compositionally biased region" description="Polar residues" evidence="1">
    <location>
        <begin position="58"/>
        <end position="84"/>
    </location>
</feature>
<reference evidence="2 3" key="1">
    <citation type="journal article" date="2020" name="Antonie Van Leeuwenhoek">
        <title>Rhodopirellula heiligendammensis sp. nov., Rhodopirellula pilleata sp. nov., and Rhodopirellula solitaria sp. nov. isolated from natural or artificial marine surfaces in Northern Germany and California, USA, and emended description of the genus Rhodopirellula.</title>
        <authorList>
            <person name="Kallscheuer N."/>
            <person name="Wiegand S."/>
            <person name="Jogler M."/>
            <person name="Boedeker C."/>
            <person name="Peeters S.H."/>
            <person name="Rast P."/>
            <person name="Heuer A."/>
            <person name="Jetten M.S.M."/>
            <person name="Rohde M."/>
            <person name="Jogler C."/>
        </authorList>
    </citation>
    <scope>NUCLEOTIDE SEQUENCE [LARGE SCALE GENOMIC DNA]</scope>
    <source>
        <strain evidence="2 3">Poly21</strain>
    </source>
</reference>
<protein>
    <recommendedName>
        <fullName evidence="4">Helix-turn-helix domain protein</fullName>
    </recommendedName>
</protein>
<keyword evidence="3" id="KW-1185">Reference proteome</keyword>
<comment type="caution">
    <text evidence="2">The sequence shown here is derived from an EMBL/GenBank/DDBJ whole genome shotgun (WGS) entry which is preliminary data.</text>
</comment>
<evidence type="ECO:0000313" key="3">
    <source>
        <dbReference type="Proteomes" id="UP000319908"/>
    </source>
</evidence>
<name>A0A5C6C4Z8_9BACT</name>
<evidence type="ECO:0008006" key="4">
    <source>
        <dbReference type="Google" id="ProtNLM"/>
    </source>
</evidence>